<reference evidence="13" key="2">
    <citation type="submission" date="2025-08" db="UniProtKB">
        <authorList>
            <consortium name="Ensembl"/>
        </authorList>
    </citation>
    <scope>IDENTIFICATION</scope>
</reference>
<keyword evidence="3 11" id="KW-1003">Cell membrane</keyword>
<keyword evidence="8 11" id="KW-0472">Membrane</keyword>
<evidence type="ECO:0000256" key="10">
    <source>
        <dbReference type="ARBA" id="ARBA00023224"/>
    </source>
</evidence>
<evidence type="ECO:0000259" key="12">
    <source>
        <dbReference type="PROSITE" id="PS50262"/>
    </source>
</evidence>
<evidence type="ECO:0000256" key="9">
    <source>
        <dbReference type="ARBA" id="ARBA00023170"/>
    </source>
</evidence>
<dbReference type="GO" id="GO:0005886">
    <property type="term" value="C:plasma membrane"/>
    <property type="evidence" value="ECO:0007669"/>
    <property type="project" value="UniProtKB-SubCell"/>
</dbReference>
<evidence type="ECO:0000256" key="7">
    <source>
        <dbReference type="ARBA" id="ARBA00023040"/>
    </source>
</evidence>
<feature type="transmembrane region" description="Helical" evidence="11">
    <location>
        <begin position="198"/>
        <end position="216"/>
    </location>
</feature>
<organism evidence="13 14">
    <name type="scientific">Erpetoichthys calabaricus</name>
    <name type="common">Rope fish</name>
    <name type="synonym">Calamoichthys calabaricus</name>
    <dbReference type="NCBI Taxonomy" id="27687"/>
    <lineage>
        <taxon>Eukaryota</taxon>
        <taxon>Metazoa</taxon>
        <taxon>Chordata</taxon>
        <taxon>Craniata</taxon>
        <taxon>Vertebrata</taxon>
        <taxon>Euteleostomi</taxon>
        <taxon>Actinopterygii</taxon>
        <taxon>Polypteriformes</taxon>
        <taxon>Polypteridae</taxon>
        <taxon>Erpetoichthys</taxon>
    </lineage>
</organism>
<dbReference type="Gene3D" id="1.20.1070.10">
    <property type="entry name" value="Rhodopsin 7-helix transmembrane proteins"/>
    <property type="match status" value="1"/>
</dbReference>
<feature type="transmembrane region" description="Helical" evidence="11">
    <location>
        <begin position="134"/>
        <end position="155"/>
    </location>
</feature>
<dbReference type="GO" id="GO:0019236">
    <property type="term" value="P:response to pheromone"/>
    <property type="evidence" value="ECO:0007669"/>
    <property type="project" value="UniProtKB-KW"/>
</dbReference>
<comment type="subcellular location">
    <subcellularLocation>
        <location evidence="1 11">Cell membrane</location>
        <topology evidence="1 11">Multi-pass membrane protein</topology>
    </subcellularLocation>
</comment>
<dbReference type="GeneTree" id="ENSGT01030000234553"/>
<feature type="domain" description="G-protein coupled receptors family 1 profile" evidence="12">
    <location>
        <begin position="31"/>
        <end position="295"/>
    </location>
</feature>
<evidence type="ECO:0000256" key="1">
    <source>
        <dbReference type="ARBA" id="ARBA00004651"/>
    </source>
</evidence>
<dbReference type="Ensembl" id="ENSECRT00000022879.1">
    <property type="protein sequence ID" value="ENSECRP00000022405.1"/>
    <property type="gene ID" value="ENSECRG00000015111.1"/>
</dbReference>
<feature type="transmembrane region" description="Helical" evidence="11">
    <location>
        <begin position="20"/>
        <end position="40"/>
    </location>
</feature>
<reference evidence="13" key="3">
    <citation type="submission" date="2025-09" db="UniProtKB">
        <authorList>
            <consortium name="Ensembl"/>
        </authorList>
    </citation>
    <scope>IDENTIFICATION</scope>
</reference>
<dbReference type="GO" id="GO:0016503">
    <property type="term" value="F:pheromone receptor activity"/>
    <property type="evidence" value="ECO:0007669"/>
    <property type="project" value="InterPro"/>
</dbReference>
<reference evidence="13" key="1">
    <citation type="submission" date="2021-06" db="EMBL/GenBank/DDBJ databases">
        <authorList>
            <consortium name="Wellcome Sanger Institute Data Sharing"/>
        </authorList>
    </citation>
    <scope>NUCLEOTIDE SEQUENCE [LARGE SCALE GENOMIC DNA]</scope>
</reference>
<keyword evidence="4 11" id="KW-0589">Pheromone response</keyword>
<comment type="similarity">
    <text evidence="2 11">Belongs to the G-protein coupled receptor 1 family.</text>
</comment>
<evidence type="ECO:0000256" key="5">
    <source>
        <dbReference type="ARBA" id="ARBA00022692"/>
    </source>
</evidence>
<keyword evidence="7 11" id="KW-0297">G-protein coupled receptor</keyword>
<dbReference type="InterPro" id="IPR017452">
    <property type="entry name" value="GPCR_Rhodpsn_7TM"/>
</dbReference>
<proteinExistence type="inferred from homology"/>
<dbReference type="SUPFAM" id="SSF81321">
    <property type="entry name" value="Family A G protein-coupled receptor-like"/>
    <property type="match status" value="1"/>
</dbReference>
<evidence type="ECO:0000313" key="13">
    <source>
        <dbReference type="Ensembl" id="ENSECRP00000022405.1"/>
    </source>
</evidence>
<keyword evidence="14" id="KW-1185">Reference proteome</keyword>
<name>A0A8C4SVT6_ERPCA</name>
<evidence type="ECO:0000256" key="6">
    <source>
        <dbReference type="ARBA" id="ARBA00022989"/>
    </source>
</evidence>
<keyword evidence="9 11" id="KW-0675">Receptor</keyword>
<feature type="transmembrane region" description="Helical" evidence="11">
    <location>
        <begin position="244"/>
        <end position="265"/>
    </location>
</feature>
<dbReference type="Pfam" id="PF03402">
    <property type="entry name" value="V1R"/>
    <property type="match status" value="1"/>
</dbReference>
<feature type="transmembrane region" description="Helical" evidence="11">
    <location>
        <begin position="52"/>
        <end position="72"/>
    </location>
</feature>
<feature type="transmembrane region" description="Helical" evidence="11">
    <location>
        <begin position="92"/>
        <end position="114"/>
    </location>
</feature>
<sequence>MGPLSLVVRMDSRQIFKAAGFVILTSIAIPANLLVCSTFLHSLLMDGKLLTTDIILCHLAFANLMVTFTRGIPQTLTAFGYRNLFDDIGCKLSLVCFRIFRGLSISLTCLLSAYQAIAVSPASSRLALLKIPKYLQLIFVCLCVFSMLTSVHPIIFCSSRLINNTVPPYTFNYEYCFVTYPDSMTFISIGLSLFFKDFAFIVMMVIMSCYILLLLYQHSKKVKILRCSDQRHSGNRAETKASRAVVTLVILYFLIFGVDNAIWLYSLSTVRVLPIISDIRVFFSVLYTSVCPVVGIGTEGMCLTIVNYWWKFVPPLCIFQCHEVPYNYQKL</sequence>
<dbReference type="PROSITE" id="PS50262">
    <property type="entry name" value="G_PROTEIN_RECEP_F1_2"/>
    <property type="match status" value="1"/>
</dbReference>
<dbReference type="PANTHER" id="PTHR24062">
    <property type="entry name" value="VOMERONASAL TYPE-1 RECEPTOR"/>
    <property type="match status" value="1"/>
</dbReference>
<keyword evidence="6 11" id="KW-1133">Transmembrane helix</keyword>
<accession>A0A8C4SVT6</accession>
<evidence type="ECO:0000256" key="8">
    <source>
        <dbReference type="ARBA" id="ARBA00023136"/>
    </source>
</evidence>
<protein>
    <recommendedName>
        <fullName evidence="11">Vomeronasal type-1 receptor</fullName>
    </recommendedName>
</protein>
<keyword evidence="10 11" id="KW-0807">Transducer</keyword>
<dbReference type="InterPro" id="IPR004072">
    <property type="entry name" value="Vmron_rcpt_1"/>
</dbReference>
<evidence type="ECO:0000256" key="2">
    <source>
        <dbReference type="ARBA" id="ARBA00010663"/>
    </source>
</evidence>
<feature type="transmembrane region" description="Helical" evidence="11">
    <location>
        <begin position="285"/>
        <end position="310"/>
    </location>
</feature>
<evidence type="ECO:0000256" key="4">
    <source>
        <dbReference type="ARBA" id="ARBA00022507"/>
    </source>
</evidence>
<evidence type="ECO:0000256" key="3">
    <source>
        <dbReference type="ARBA" id="ARBA00022475"/>
    </source>
</evidence>
<dbReference type="Proteomes" id="UP000694620">
    <property type="component" value="Chromosome 3"/>
</dbReference>
<dbReference type="AlphaFoldDB" id="A0A8C4SVT6"/>
<keyword evidence="5 11" id="KW-0812">Transmembrane</keyword>
<evidence type="ECO:0000256" key="11">
    <source>
        <dbReference type="RuleBase" id="RU364061"/>
    </source>
</evidence>
<evidence type="ECO:0000313" key="14">
    <source>
        <dbReference type="Proteomes" id="UP000694620"/>
    </source>
</evidence>